<evidence type="ECO:0000256" key="1">
    <source>
        <dbReference type="ARBA" id="ARBA00012513"/>
    </source>
</evidence>
<evidence type="ECO:0000256" key="2">
    <source>
        <dbReference type="ARBA" id="ARBA00022527"/>
    </source>
</evidence>
<keyword evidence="8" id="KW-0812">Transmembrane</keyword>
<dbReference type="InterPro" id="IPR000719">
    <property type="entry name" value="Prot_kinase_dom"/>
</dbReference>
<dbReference type="EC" id="2.7.11.1" evidence="1"/>
<feature type="compositionally biased region" description="Low complexity" evidence="7">
    <location>
        <begin position="170"/>
        <end position="187"/>
    </location>
</feature>
<dbReference type="GO" id="GO:0004674">
    <property type="term" value="F:protein serine/threonine kinase activity"/>
    <property type="evidence" value="ECO:0007669"/>
    <property type="project" value="UniProtKB-KW"/>
</dbReference>
<dbReference type="OrthoDB" id="3471850at2"/>
<evidence type="ECO:0000256" key="7">
    <source>
        <dbReference type="SAM" id="MobiDB-lite"/>
    </source>
</evidence>
<keyword evidence="2 10" id="KW-0723">Serine/threonine-protein kinase</keyword>
<evidence type="ECO:0000313" key="11">
    <source>
        <dbReference type="Proteomes" id="UP000322634"/>
    </source>
</evidence>
<comment type="caution">
    <text evidence="10">The sequence shown here is derived from an EMBL/GenBank/DDBJ whole genome shotgun (WGS) entry which is preliminary data.</text>
</comment>
<evidence type="ECO:0000256" key="4">
    <source>
        <dbReference type="ARBA" id="ARBA00022741"/>
    </source>
</evidence>
<keyword evidence="5 10" id="KW-0418">Kinase</keyword>
<feature type="compositionally biased region" description="Low complexity" evidence="7">
    <location>
        <begin position="347"/>
        <end position="359"/>
    </location>
</feature>
<feature type="region of interest" description="Disordered" evidence="7">
    <location>
        <begin position="164"/>
        <end position="194"/>
    </location>
</feature>
<dbReference type="GO" id="GO:0005524">
    <property type="term" value="F:ATP binding"/>
    <property type="evidence" value="ECO:0007669"/>
    <property type="project" value="UniProtKB-KW"/>
</dbReference>
<name>A0A5D0UG50_9ACTN</name>
<evidence type="ECO:0000256" key="6">
    <source>
        <dbReference type="ARBA" id="ARBA00022840"/>
    </source>
</evidence>
<dbReference type="PANTHER" id="PTHR43289:SF6">
    <property type="entry name" value="SERINE_THREONINE-PROTEIN KINASE NEKL-3"/>
    <property type="match status" value="1"/>
</dbReference>
<evidence type="ECO:0000256" key="5">
    <source>
        <dbReference type="ARBA" id="ARBA00022777"/>
    </source>
</evidence>
<dbReference type="RefSeq" id="WP_148349309.1">
    <property type="nucleotide sequence ID" value="NZ_VSFF01000003.1"/>
</dbReference>
<keyword evidence="11" id="KW-1185">Reference proteome</keyword>
<evidence type="ECO:0000259" key="9">
    <source>
        <dbReference type="PROSITE" id="PS50011"/>
    </source>
</evidence>
<dbReference type="Gene3D" id="3.30.200.20">
    <property type="entry name" value="Phosphorylase Kinase, domain 1"/>
    <property type="match status" value="1"/>
</dbReference>
<keyword evidence="8" id="KW-0472">Membrane</keyword>
<dbReference type="PANTHER" id="PTHR43289">
    <property type="entry name" value="MITOGEN-ACTIVATED PROTEIN KINASE KINASE KINASE 20-RELATED"/>
    <property type="match status" value="1"/>
</dbReference>
<dbReference type="InterPro" id="IPR011009">
    <property type="entry name" value="Kinase-like_dom_sf"/>
</dbReference>
<dbReference type="CDD" id="cd14014">
    <property type="entry name" value="STKc_PknB_like"/>
    <property type="match status" value="1"/>
</dbReference>
<dbReference type="SUPFAM" id="SSF56112">
    <property type="entry name" value="Protein kinase-like (PK-like)"/>
    <property type="match status" value="1"/>
</dbReference>
<proteinExistence type="predicted"/>
<evidence type="ECO:0000313" key="10">
    <source>
        <dbReference type="EMBL" id="TYC16760.1"/>
    </source>
</evidence>
<dbReference type="Gene3D" id="1.10.510.10">
    <property type="entry name" value="Transferase(Phosphotransferase) domain 1"/>
    <property type="match status" value="1"/>
</dbReference>
<evidence type="ECO:0000256" key="8">
    <source>
        <dbReference type="SAM" id="Phobius"/>
    </source>
</evidence>
<dbReference type="AlphaFoldDB" id="A0A5D0UG50"/>
<dbReference type="SMART" id="SM00220">
    <property type="entry name" value="S_TKc"/>
    <property type="match status" value="1"/>
</dbReference>
<keyword evidence="8" id="KW-1133">Transmembrane helix</keyword>
<feature type="transmembrane region" description="Helical" evidence="8">
    <location>
        <begin position="290"/>
        <end position="312"/>
    </location>
</feature>
<reference evidence="10 11" key="1">
    <citation type="submission" date="2019-08" db="EMBL/GenBank/DDBJ databases">
        <title>Actinomadura sp. nov. CYP1-5 isolated from mountain soil.</title>
        <authorList>
            <person name="Songsumanus A."/>
            <person name="Kuncharoen N."/>
            <person name="Kudo T."/>
            <person name="Yuki M."/>
            <person name="Igarashi Y."/>
            <person name="Tanasupawat S."/>
        </authorList>
    </citation>
    <scope>NUCLEOTIDE SEQUENCE [LARGE SCALE GENOMIC DNA]</scope>
    <source>
        <strain evidence="10 11">GKU157</strain>
    </source>
</reference>
<dbReference type="EMBL" id="VSFF01000003">
    <property type="protein sequence ID" value="TYC16760.1"/>
    <property type="molecule type" value="Genomic_DNA"/>
</dbReference>
<keyword evidence="6" id="KW-0067">ATP-binding</keyword>
<sequence>MKPGFRLDDRYRMDRRLGRPGPAEVWAARDDLLARSVAVTLVSVPRARRDVRRRLGDAARAAASLEHPAVVTTYDYGEAEGGDGDALVYTVTELLDGESLAARLARGRPPAWEAVSVCAQVADALTAVHACGIAHGDLRAAQVFLTADGVKLIGLGLSGAVAGTADEAGPGPETDAATDAATDADGPPTEPIAPGQAADVRALGLLLAECLTGDPEFGSGSAAAAGVPAELVELAERCRAAELDERPQAAEAARVLALSAARTARPVPDASRSPAARGSRWRGLGRTRRALLLGGGAAAALALVLAPLAVIVSSLPDSQRAVSLTPPPGSTAAVPPSAPSSAPPSAAPSAAPSAPATRSPVPPAPPSPMAVPAGRRAAAVDALARLRRAIDVGIAAGEVGVRFGGDFATRVTTLLNEVDGGEPVSLGPRVAELRATLAGRAPGDVAPDRAARFTRLLAEVPAGP</sequence>
<feature type="compositionally biased region" description="Pro residues" evidence="7">
    <location>
        <begin position="336"/>
        <end position="346"/>
    </location>
</feature>
<organism evidence="10 11">
    <name type="scientific">Actinomadura syzygii</name>
    <dbReference type="NCBI Taxonomy" id="1427538"/>
    <lineage>
        <taxon>Bacteria</taxon>
        <taxon>Bacillati</taxon>
        <taxon>Actinomycetota</taxon>
        <taxon>Actinomycetes</taxon>
        <taxon>Streptosporangiales</taxon>
        <taxon>Thermomonosporaceae</taxon>
        <taxon>Actinomadura</taxon>
    </lineage>
</organism>
<keyword evidence="4" id="KW-0547">Nucleotide-binding</keyword>
<keyword evidence="3" id="KW-0808">Transferase</keyword>
<feature type="region of interest" description="Disordered" evidence="7">
    <location>
        <begin position="319"/>
        <end position="372"/>
    </location>
</feature>
<accession>A0A5D0UG50</accession>
<gene>
    <name evidence="10" type="ORF">FXF65_09400</name>
</gene>
<protein>
    <recommendedName>
        <fullName evidence="1">non-specific serine/threonine protein kinase</fullName>
        <ecNumber evidence="1">2.7.11.1</ecNumber>
    </recommendedName>
</protein>
<feature type="domain" description="Protein kinase" evidence="9">
    <location>
        <begin position="11"/>
        <end position="258"/>
    </location>
</feature>
<dbReference type="Pfam" id="PF00069">
    <property type="entry name" value="Pkinase"/>
    <property type="match status" value="1"/>
</dbReference>
<evidence type="ECO:0000256" key="3">
    <source>
        <dbReference type="ARBA" id="ARBA00022679"/>
    </source>
</evidence>
<dbReference type="PROSITE" id="PS50011">
    <property type="entry name" value="PROTEIN_KINASE_DOM"/>
    <property type="match status" value="1"/>
</dbReference>
<dbReference type="Proteomes" id="UP000322634">
    <property type="component" value="Unassembled WGS sequence"/>
</dbReference>
<feature type="compositionally biased region" description="Pro residues" evidence="7">
    <location>
        <begin position="360"/>
        <end position="369"/>
    </location>
</feature>